<dbReference type="InterPro" id="IPR002350">
    <property type="entry name" value="Kazal_dom"/>
</dbReference>
<dbReference type="SMART" id="SM00180">
    <property type="entry name" value="EGF_Lam"/>
    <property type="match status" value="2"/>
</dbReference>
<gene>
    <name evidence="7" type="ORF">OFLC_LOCUS9874</name>
</gene>
<dbReference type="PANTHER" id="PTHR10913:SF45">
    <property type="entry name" value="FOLLISTATIN, ISOFORM A-RELATED"/>
    <property type="match status" value="1"/>
</dbReference>
<keyword evidence="8" id="KW-1185">Reference proteome</keyword>
<dbReference type="EMBL" id="UZAJ01012592">
    <property type="protein sequence ID" value="VDO64109.1"/>
    <property type="molecule type" value="Genomic_DNA"/>
</dbReference>
<dbReference type="SMART" id="SM00280">
    <property type="entry name" value="KAZAL"/>
    <property type="match status" value="1"/>
</dbReference>
<dbReference type="PROSITE" id="PS01248">
    <property type="entry name" value="EGF_LAM_1"/>
    <property type="match status" value="1"/>
</dbReference>
<dbReference type="WBParaSite" id="OFLC_0000987401-mRNA-1">
    <property type="protein sequence ID" value="OFLC_0000987401-mRNA-1"/>
    <property type="gene ID" value="OFLC_0000987401"/>
</dbReference>
<feature type="domain" description="Laminin EGF-like" evidence="5">
    <location>
        <begin position="1"/>
        <end position="41"/>
    </location>
</feature>
<reference evidence="9" key="1">
    <citation type="submission" date="2016-06" db="UniProtKB">
        <authorList>
            <consortium name="WormBaseParasite"/>
        </authorList>
    </citation>
    <scope>IDENTIFICATION</scope>
</reference>
<name>A0A183HQW3_9BILA</name>
<evidence type="ECO:0000259" key="5">
    <source>
        <dbReference type="PROSITE" id="PS50027"/>
    </source>
</evidence>
<evidence type="ECO:0000256" key="4">
    <source>
        <dbReference type="PROSITE-ProRule" id="PRU00460"/>
    </source>
</evidence>
<evidence type="ECO:0000259" key="6">
    <source>
        <dbReference type="PROSITE" id="PS51465"/>
    </source>
</evidence>
<keyword evidence="3 4" id="KW-1015">Disulfide bond</keyword>
<evidence type="ECO:0000256" key="3">
    <source>
        <dbReference type="ARBA" id="ARBA00023157"/>
    </source>
</evidence>
<dbReference type="PROSITE" id="PS50027">
    <property type="entry name" value="EGF_LAM_2"/>
    <property type="match status" value="1"/>
</dbReference>
<evidence type="ECO:0000313" key="7">
    <source>
        <dbReference type="EMBL" id="VDO64109.1"/>
    </source>
</evidence>
<reference evidence="7 8" key="2">
    <citation type="submission" date="2018-11" db="EMBL/GenBank/DDBJ databases">
        <authorList>
            <consortium name="Pathogen Informatics"/>
        </authorList>
    </citation>
    <scope>NUCLEOTIDE SEQUENCE [LARGE SCALE GENOMIC DNA]</scope>
</reference>
<dbReference type="SUPFAM" id="SSF100895">
    <property type="entry name" value="Kazal-type serine protease inhibitors"/>
    <property type="match status" value="1"/>
</dbReference>
<dbReference type="STRING" id="387005.A0A183HQW3"/>
<keyword evidence="2" id="KW-0722">Serine protease inhibitor</keyword>
<evidence type="ECO:0000313" key="9">
    <source>
        <dbReference type="WBParaSite" id="OFLC_0000987401-mRNA-1"/>
    </source>
</evidence>
<proteinExistence type="predicted"/>
<dbReference type="Gene3D" id="3.30.60.30">
    <property type="match status" value="1"/>
</dbReference>
<dbReference type="Pfam" id="PF07648">
    <property type="entry name" value="Kazal_2"/>
    <property type="match status" value="1"/>
</dbReference>
<dbReference type="PROSITE" id="PS51465">
    <property type="entry name" value="KAZAL_2"/>
    <property type="match status" value="1"/>
</dbReference>
<dbReference type="GO" id="GO:0005576">
    <property type="term" value="C:extracellular region"/>
    <property type="evidence" value="ECO:0007669"/>
    <property type="project" value="TreeGrafter"/>
</dbReference>
<sequence>MCDQFGQCRCLPGVGGNKCDHCLPGFWGLHLIAKGASGCQPCGCSAFGSSRFDCEQSAGHCQCKPNSYGIKCDSCDPDSILTPNGCLEKSEFRTPKDCEELQCHHGAVCVTASSGIPICNCSEECSFDHLGIVAEMTICGSDGKTYDNMCKLQQFACMHQLDLVPATLGICPQGILYNSL</sequence>
<keyword evidence="1" id="KW-0646">Protease inhibitor</keyword>
<dbReference type="Gene3D" id="2.10.25.10">
    <property type="entry name" value="Laminin"/>
    <property type="match status" value="2"/>
</dbReference>
<dbReference type="InterPro" id="IPR036058">
    <property type="entry name" value="Kazal_dom_sf"/>
</dbReference>
<comment type="caution">
    <text evidence="4">Lacks conserved residue(s) required for the propagation of feature annotation.</text>
</comment>
<accession>A0A183HQW3</accession>
<dbReference type="Proteomes" id="UP000267606">
    <property type="component" value="Unassembled WGS sequence"/>
</dbReference>
<dbReference type="PANTHER" id="PTHR10913">
    <property type="entry name" value="FOLLISTATIN-RELATED"/>
    <property type="match status" value="1"/>
</dbReference>
<protein>
    <submittedName>
        <fullName evidence="9">Agrin</fullName>
    </submittedName>
</protein>
<dbReference type="SUPFAM" id="SSF57196">
    <property type="entry name" value="EGF/Laminin"/>
    <property type="match status" value="2"/>
</dbReference>
<keyword evidence="4" id="KW-0424">Laminin EGF-like domain</keyword>
<organism evidence="9">
    <name type="scientific">Onchocerca flexuosa</name>
    <dbReference type="NCBI Taxonomy" id="387005"/>
    <lineage>
        <taxon>Eukaryota</taxon>
        <taxon>Metazoa</taxon>
        <taxon>Ecdysozoa</taxon>
        <taxon>Nematoda</taxon>
        <taxon>Chromadorea</taxon>
        <taxon>Rhabditida</taxon>
        <taxon>Spirurina</taxon>
        <taxon>Spiruromorpha</taxon>
        <taxon>Filarioidea</taxon>
        <taxon>Onchocercidae</taxon>
        <taxon>Onchocerca</taxon>
    </lineage>
</organism>
<dbReference type="InterPro" id="IPR002049">
    <property type="entry name" value="LE_dom"/>
</dbReference>
<dbReference type="Pfam" id="PF00053">
    <property type="entry name" value="EGF_laminin"/>
    <property type="match status" value="2"/>
</dbReference>
<evidence type="ECO:0000256" key="2">
    <source>
        <dbReference type="ARBA" id="ARBA00022900"/>
    </source>
</evidence>
<dbReference type="CDD" id="cd00104">
    <property type="entry name" value="KAZAL_FS"/>
    <property type="match status" value="1"/>
</dbReference>
<evidence type="ECO:0000256" key="1">
    <source>
        <dbReference type="ARBA" id="ARBA00022690"/>
    </source>
</evidence>
<dbReference type="InterPro" id="IPR050653">
    <property type="entry name" value="Prot_Inhib_GrowthFact_Antg"/>
</dbReference>
<feature type="disulfide bond" evidence="4">
    <location>
        <begin position="10"/>
        <end position="19"/>
    </location>
</feature>
<dbReference type="AlphaFoldDB" id="A0A183HQW3"/>
<evidence type="ECO:0000313" key="8">
    <source>
        <dbReference type="Proteomes" id="UP000267606"/>
    </source>
</evidence>
<feature type="domain" description="Kazal-like" evidence="6">
    <location>
        <begin position="120"/>
        <end position="173"/>
    </location>
</feature>
<dbReference type="CDD" id="cd00055">
    <property type="entry name" value="EGF_Lam"/>
    <property type="match status" value="2"/>
</dbReference>
<dbReference type="GO" id="GO:0030154">
    <property type="term" value="P:cell differentiation"/>
    <property type="evidence" value="ECO:0007669"/>
    <property type="project" value="TreeGrafter"/>
</dbReference>